<evidence type="ECO:0000313" key="1">
    <source>
        <dbReference type="EMBL" id="GGE52287.1"/>
    </source>
</evidence>
<comment type="caution">
    <text evidence="1">The sequence shown here is derived from an EMBL/GenBank/DDBJ whole genome shotgun (WGS) entry which is preliminary data.</text>
</comment>
<keyword evidence="2" id="KW-1185">Reference proteome</keyword>
<evidence type="ECO:0000313" key="2">
    <source>
        <dbReference type="Proteomes" id="UP000606730"/>
    </source>
</evidence>
<gene>
    <name evidence="1" type="ORF">GCM10011517_20090</name>
</gene>
<protein>
    <submittedName>
        <fullName evidence="1">Uncharacterized protein</fullName>
    </submittedName>
</protein>
<proteinExistence type="predicted"/>
<organism evidence="1 2">
    <name type="scientific">Actibacterium pelagium</name>
    <dbReference type="NCBI Taxonomy" id="2029103"/>
    <lineage>
        <taxon>Bacteria</taxon>
        <taxon>Pseudomonadati</taxon>
        <taxon>Pseudomonadota</taxon>
        <taxon>Alphaproteobacteria</taxon>
        <taxon>Rhodobacterales</taxon>
        <taxon>Roseobacteraceae</taxon>
        <taxon>Actibacterium</taxon>
    </lineage>
</organism>
<dbReference type="EMBL" id="BMKN01000002">
    <property type="protein sequence ID" value="GGE52287.1"/>
    <property type="molecule type" value="Genomic_DNA"/>
</dbReference>
<dbReference type="AlphaFoldDB" id="A0A917AHV5"/>
<dbReference type="Proteomes" id="UP000606730">
    <property type="component" value="Unassembled WGS sequence"/>
</dbReference>
<reference evidence="1" key="2">
    <citation type="submission" date="2020-09" db="EMBL/GenBank/DDBJ databases">
        <authorList>
            <person name="Sun Q."/>
            <person name="Zhou Y."/>
        </authorList>
    </citation>
    <scope>NUCLEOTIDE SEQUENCE</scope>
    <source>
        <strain evidence="1">CGMCC 1.16012</strain>
    </source>
</reference>
<reference evidence="1" key="1">
    <citation type="journal article" date="2014" name="Int. J. Syst. Evol. Microbiol.">
        <title>Complete genome sequence of Corynebacterium casei LMG S-19264T (=DSM 44701T), isolated from a smear-ripened cheese.</title>
        <authorList>
            <consortium name="US DOE Joint Genome Institute (JGI-PGF)"/>
            <person name="Walter F."/>
            <person name="Albersmeier A."/>
            <person name="Kalinowski J."/>
            <person name="Ruckert C."/>
        </authorList>
    </citation>
    <scope>NUCLEOTIDE SEQUENCE</scope>
    <source>
        <strain evidence="1">CGMCC 1.16012</strain>
    </source>
</reference>
<dbReference type="RefSeq" id="WP_095593953.1">
    <property type="nucleotide sequence ID" value="NZ_BMKN01000002.1"/>
</dbReference>
<name>A0A917AHV5_9RHOB</name>
<sequence length="274" mass="28904">MLLRLSNNRHLDLEPPSKRFLRHTRRGIAILAMASLAACSAKKEPAPYVSPWRLSGAEMVTVSAVTDKSNLKFVQPRSGRGGGAAYGAGRAAAGALEMGTGCGGIGCVLIIPIALGAAIIGGAVGAATSHSEDETKAATEVISQVLRDAQPAKDVEAYLIGSGPIEPKGPRLRRGRSGYTQLKLTTRIYLGLTGSKINPDVITALQVTGTLRKGRSGTPVTVNWSHRSKPINYFKLAKDDGKLLQDVLKSEAAEMAKIIREELALAVSGKAVQR</sequence>
<accession>A0A917AHV5</accession>